<organism evidence="2 3">
    <name type="scientific">Cohnella rhizosphaerae</name>
    <dbReference type="NCBI Taxonomy" id="1457232"/>
    <lineage>
        <taxon>Bacteria</taxon>
        <taxon>Bacillati</taxon>
        <taxon>Bacillota</taxon>
        <taxon>Bacilli</taxon>
        <taxon>Bacillales</taxon>
        <taxon>Paenibacillaceae</taxon>
        <taxon>Cohnella</taxon>
    </lineage>
</organism>
<dbReference type="InterPro" id="IPR029068">
    <property type="entry name" value="Glyas_Bleomycin-R_OHBP_Dase"/>
</dbReference>
<evidence type="ECO:0000259" key="1">
    <source>
        <dbReference type="Pfam" id="PF06983"/>
    </source>
</evidence>
<dbReference type="AlphaFoldDB" id="A0A9X4QTC4"/>
<dbReference type="PANTHER" id="PTHR33990:SF1">
    <property type="entry name" value="PROTEIN YJDN"/>
    <property type="match status" value="1"/>
</dbReference>
<dbReference type="Pfam" id="PF06983">
    <property type="entry name" value="3-dmu-9_3-mt"/>
    <property type="match status" value="1"/>
</dbReference>
<keyword evidence="3" id="KW-1185">Reference proteome</keyword>
<evidence type="ECO:0000313" key="2">
    <source>
        <dbReference type="EMBL" id="MDG0810550.1"/>
    </source>
</evidence>
<proteinExistence type="predicted"/>
<protein>
    <submittedName>
        <fullName evidence="2">VOC family protein</fullName>
    </submittedName>
</protein>
<name>A0A9X4QTC4_9BACL</name>
<comment type="caution">
    <text evidence="2">The sequence shown here is derived from an EMBL/GenBank/DDBJ whole genome shotgun (WGS) entry which is preliminary data.</text>
</comment>
<dbReference type="Gene3D" id="3.10.180.10">
    <property type="entry name" value="2,3-Dihydroxybiphenyl 1,2-Dioxygenase, domain 1"/>
    <property type="match status" value="1"/>
</dbReference>
<dbReference type="Proteomes" id="UP001153404">
    <property type="component" value="Unassembled WGS sequence"/>
</dbReference>
<dbReference type="EMBL" id="JAPDIA010000003">
    <property type="protein sequence ID" value="MDG0810550.1"/>
    <property type="molecule type" value="Genomic_DNA"/>
</dbReference>
<gene>
    <name evidence="2" type="ORF">OMP40_15165</name>
</gene>
<evidence type="ECO:0000313" key="3">
    <source>
        <dbReference type="Proteomes" id="UP001153404"/>
    </source>
</evidence>
<dbReference type="SUPFAM" id="SSF54593">
    <property type="entry name" value="Glyoxalase/Bleomycin resistance protein/Dihydroxybiphenyl dioxygenase"/>
    <property type="match status" value="1"/>
</dbReference>
<accession>A0A9X4QTC4</accession>
<dbReference type="InterPro" id="IPR028973">
    <property type="entry name" value="PhnB-like"/>
</dbReference>
<dbReference type="CDD" id="cd06588">
    <property type="entry name" value="PhnB_like"/>
    <property type="match status" value="1"/>
</dbReference>
<dbReference type="RefSeq" id="WP_277532435.1">
    <property type="nucleotide sequence ID" value="NZ_JAPDIA010000003.1"/>
</dbReference>
<reference evidence="2" key="1">
    <citation type="submission" date="2022-10" db="EMBL/GenBank/DDBJ databases">
        <title>Comparative genomic analysis of Cohnella hashimotonis sp. nov., isolated from the International Space Station.</title>
        <authorList>
            <person name="Simpson A."/>
            <person name="Venkateswaran K."/>
        </authorList>
    </citation>
    <scope>NUCLEOTIDE SEQUENCE</scope>
    <source>
        <strain evidence="2">DSM 28161</strain>
    </source>
</reference>
<sequence>MKAQLNAYIHSEDARAQAGFYADALDGKIVSVMTLGQLPGTPADMQDKVMHLALEVAGGNVLFLADANVAVPSGGRAVTLALSFSGEDEAREAFGNLADGGTVKFPFELQPWGGHHGEVVDKYGIHWQIVKQ</sequence>
<feature type="domain" description="PhnB-like" evidence="1">
    <location>
        <begin position="10"/>
        <end position="130"/>
    </location>
</feature>
<dbReference type="PANTHER" id="PTHR33990">
    <property type="entry name" value="PROTEIN YJDN-RELATED"/>
    <property type="match status" value="1"/>
</dbReference>